<feature type="compositionally biased region" description="Acidic residues" evidence="1">
    <location>
        <begin position="78"/>
        <end position="88"/>
    </location>
</feature>
<dbReference type="EMBL" id="SDMP01000012">
    <property type="protein sequence ID" value="RYR26852.1"/>
    <property type="molecule type" value="Genomic_DNA"/>
</dbReference>
<reference evidence="2 3" key="1">
    <citation type="submission" date="2019-01" db="EMBL/GenBank/DDBJ databases">
        <title>Sequencing of cultivated peanut Arachis hypogaea provides insights into genome evolution and oil improvement.</title>
        <authorList>
            <person name="Chen X."/>
        </authorList>
    </citation>
    <scope>NUCLEOTIDE SEQUENCE [LARGE SCALE GENOMIC DNA]</scope>
    <source>
        <strain evidence="3">cv. Fuhuasheng</strain>
        <tissue evidence="2">Leaves</tissue>
    </source>
</reference>
<proteinExistence type="predicted"/>
<keyword evidence="3" id="KW-1185">Reference proteome</keyword>
<name>A0A445AK91_ARAHY</name>
<sequence>MKTKNVLSIYLLALIKLNHHEVPKSQTFSKEQGSNNGATQEIIATIKDEPRHHYNEHEQHFHLAPSMEERSNPQTHNDDDDEEPVEVEVEGRTSLELIMSCVIVMIHLPRFLLSWERWIGAQEVC</sequence>
<organism evidence="2 3">
    <name type="scientific">Arachis hypogaea</name>
    <name type="common">Peanut</name>
    <dbReference type="NCBI Taxonomy" id="3818"/>
    <lineage>
        <taxon>Eukaryota</taxon>
        <taxon>Viridiplantae</taxon>
        <taxon>Streptophyta</taxon>
        <taxon>Embryophyta</taxon>
        <taxon>Tracheophyta</taxon>
        <taxon>Spermatophyta</taxon>
        <taxon>Magnoliopsida</taxon>
        <taxon>eudicotyledons</taxon>
        <taxon>Gunneridae</taxon>
        <taxon>Pentapetalae</taxon>
        <taxon>rosids</taxon>
        <taxon>fabids</taxon>
        <taxon>Fabales</taxon>
        <taxon>Fabaceae</taxon>
        <taxon>Papilionoideae</taxon>
        <taxon>50 kb inversion clade</taxon>
        <taxon>dalbergioids sensu lato</taxon>
        <taxon>Dalbergieae</taxon>
        <taxon>Pterocarpus clade</taxon>
        <taxon>Arachis</taxon>
    </lineage>
</organism>
<feature type="region of interest" description="Disordered" evidence="1">
    <location>
        <begin position="50"/>
        <end position="88"/>
    </location>
</feature>
<protein>
    <submittedName>
        <fullName evidence="2">Uncharacterized protein</fullName>
    </submittedName>
</protein>
<evidence type="ECO:0000256" key="1">
    <source>
        <dbReference type="SAM" id="MobiDB-lite"/>
    </source>
</evidence>
<dbReference type="AlphaFoldDB" id="A0A445AK91"/>
<gene>
    <name evidence="2" type="ORF">Ahy_B02g061162</name>
</gene>
<dbReference type="Proteomes" id="UP000289738">
    <property type="component" value="Chromosome B02"/>
</dbReference>
<accession>A0A445AK91</accession>
<evidence type="ECO:0000313" key="2">
    <source>
        <dbReference type="EMBL" id="RYR26852.1"/>
    </source>
</evidence>
<evidence type="ECO:0000313" key="3">
    <source>
        <dbReference type="Proteomes" id="UP000289738"/>
    </source>
</evidence>
<feature type="compositionally biased region" description="Basic and acidic residues" evidence="1">
    <location>
        <begin position="50"/>
        <end position="71"/>
    </location>
</feature>
<comment type="caution">
    <text evidence="2">The sequence shown here is derived from an EMBL/GenBank/DDBJ whole genome shotgun (WGS) entry which is preliminary data.</text>
</comment>